<proteinExistence type="inferred from homology"/>
<gene>
    <name evidence="9" type="ORF">HMPREF0539_2012</name>
</gene>
<evidence type="ECO:0000256" key="2">
    <source>
        <dbReference type="ARBA" id="ARBA00022448"/>
    </source>
</evidence>
<feature type="transmembrane region" description="Helical" evidence="7">
    <location>
        <begin position="246"/>
        <end position="265"/>
    </location>
</feature>
<dbReference type="InterPro" id="IPR000515">
    <property type="entry name" value="MetI-like"/>
</dbReference>
<feature type="transmembrane region" description="Helical" evidence="7">
    <location>
        <begin position="32"/>
        <end position="51"/>
    </location>
</feature>
<sequence>MNIINLREMALMQEVTTLTQEPKKRVKPSVNWLKILPWLVPLAFLMSWQAAVSFNWVTSSLIPAPSTVIQDGISLWQSGELPKNIAISLYRATAGFAIGGSVGFALGLINGLVKPIRALLDSPIQMLRNIPHLSLIPLMIILMGIGEPAKIALVAIGVMFPMYINTYQGIVGADPELLEMGRAYGLSRRALFTRVVFPGALANILMGVRYALGVMWTTLIVAETISATSGLGYMATNAQELMRMDTVLLCILIYALLGKLSDMIAKSLERLFLGWRQGGTEND</sequence>
<dbReference type="GO" id="GO:0005886">
    <property type="term" value="C:plasma membrane"/>
    <property type="evidence" value="ECO:0007669"/>
    <property type="project" value="UniProtKB-SubCell"/>
</dbReference>
<dbReference type="PROSITE" id="PS50928">
    <property type="entry name" value="ABC_TM1"/>
    <property type="match status" value="1"/>
</dbReference>
<dbReference type="FunFam" id="1.10.3720.10:FF:000003">
    <property type="entry name" value="Aliphatic sulfonate ABC transporter permease"/>
    <property type="match status" value="1"/>
</dbReference>
<dbReference type="Pfam" id="PF00528">
    <property type="entry name" value="BPD_transp_1"/>
    <property type="match status" value="1"/>
</dbReference>
<evidence type="ECO:0000256" key="3">
    <source>
        <dbReference type="ARBA" id="ARBA00022475"/>
    </source>
</evidence>
<accession>C2JYM7</accession>
<name>C2JYM7_LACRM</name>
<keyword evidence="4 7" id="KW-0812">Transmembrane</keyword>
<dbReference type="InterPro" id="IPR035906">
    <property type="entry name" value="MetI-like_sf"/>
</dbReference>
<dbReference type="AlphaFoldDB" id="C2JYM7"/>
<evidence type="ECO:0000313" key="10">
    <source>
        <dbReference type="Proteomes" id="UP000004525"/>
    </source>
</evidence>
<reference evidence="9" key="1">
    <citation type="submission" date="2009-01" db="EMBL/GenBank/DDBJ databases">
        <authorList>
            <person name="Qin X."/>
            <person name="Bachman B."/>
            <person name="Battles P."/>
            <person name="Bell A."/>
            <person name="Bess C."/>
            <person name="Bickham C."/>
            <person name="Chaboub L."/>
            <person name="Chen D."/>
            <person name="Coyle M."/>
            <person name="Deiros D.R."/>
            <person name="Dinh H."/>
            <person name="Forbes L."/>
            <person name="Fowler G."/>
            <person name="Francisco L."/>
            <person name="Fu Q."/>
            <person name="Gubbala S."/>
            <person name="Hale W."/>
            <person name="Han Y."/>
            <person name="Hemphill L."/>
            <person name="Highlander S.K."/>
            <person name="Hirani K."/>
            <person name="Hogues M."/>
            <person name="Jackson L."/>
            <person name="Jakkamsetti A."/>
            <person name="Javaid M."/>
            <person name="Jiang H."/>
            <person name="Korchina V."/>
            <person name="Kovar C."/>
            <person name="Lara F."/>
            <person name="Lee S."/>
            <person name="Mata R."/>
            <person name="Mathew T."/>
            <person name="Moen C."/>
            <person name="Morales K."/>
            <person name="Munidasa M."/>
            <person name="Nazareth L."/>
            <person name="Ngo R."/>
            <person name="Nguyen L."/>
            <person name="Okwuonu G."/>
            <person name="Ongeri F."/>
            <person name="Patil S."/>
            <person name="Petrosino J."/>
            <person name="Pham C."/>
            <person name="Pham P."/>
            <person name="Pu L.-L."/>
            <person name="Puazo M."/>
            <person name="Raj R."/>
            <person name="Reid J."/>
            <person name="Rouhana J."/>
            <person name="Saada N."/>
            <person name="Shang Y."/>
            <person name="Simmons D."/>
            <person name="Thornton R."/>
            <person name="Warren J."/>
            <person name="Weissenberger G."/>
            <person name="Zhang J."/>
            <person name="Zhang L."/>
            <person name="Zhou C."/>
            <person name="Zhu D."/>
            <person name="Muzny D."/>
            <person name="Worley K."/>
            <person name="Gibbs R."/>
        </authorList>
    </citation>
    <scope>NUCLEOTIDE SEQUENCE [LARGE SCALE GENOMIC DNA]</scope>
    <source>
        <strain evidence="9">LMS2-1</strain>
    </source>
</reference>
<dbReference type="CDD" id="cd06261">
    <property type="entry name" value="TM_PBP2"/>
    <property type="match status" value="1"/>
</dbReference>
<evidence type="ECO:0000313" key="9">
    <source>
        <dbReference type="EMBL" id="EEN79833.1"/>
    </source>
</evidence>
<dbReference type="PANTHER" id="PTHR30151:SF38">
    <property type="entry name" value="ALIPHATIC SULFONATES TRANSPORT PERMEASE PROTEIN SSUC-RELATED"/>
    <property type="match status" value="1"/>
</dbReference>
<dbReference type="PANTHER" id="PTHR30151">
    <property type="entry name" value="ALKANE SULFONATE ABC TRANSPORTER-RELATED, MEMBRANE SUBUNIT"/>
    <property type="match status" value="1"/>
</dbReference>
<evidence type="ECO:0000256" key="4">
    <source>
        <dbReference type="ARBA" id="ARBA00022692"/>
    </source>
</evidence>
<dbReference type="Proteomes" id="UP000004525">
    <property type="component" value="Unassembled WGS sequence"/>
</dbReference>
<feature type="transmembrane region" description="Helical" evidence="7">
    <location>
        <begin position="89"/>
        <end position="113"/>
    </location>
</feature>
<feature type="domain" description="ABC transmembrane type-1" evidence="8">
    <location>
        <begin position="85"/>
        <end position="265"/>
    </location>
</feature>
<dbReference type="EMBL" id="ACIZ01000090">
    <property type="protein sequence ID" value="EEN79833.1"/>
    <property type="molecule type" value="Genomic_DNA"/>
</dbReference>
<evidence type="ECO:0000259" key="8">
    <source>
        <dbReference type="PROSITE" id="PS50928"/>
    </source>
</evidence>
<feature type="transmembrane region" description="Helical" evidence="7">
    <location>
        <begin position="214"/>
        <end position="234"/>
    </location>
</feature>
<evidence type="ECO:0000256" key="6">
    <source>
        <dbReference type="ARBA" id="ARBA00023136"/>
    </source>
</evidence>
<dbReference type="GO" id="GO:0042918">
    <property type="term" value="P:alkanesulfonate transmembrane transport"/>
    <property type="evidence" value="ECO:0007669"/>
    <property type="project" value="UniProtKB-ARBA"/>
</dbReference>
<keyword evidence="2 7" id="KW-0813">Transport</keyword>
<evidence type="ECO:0000256" key="1">
    <source>
        <dbReference type="ARBA" id="ARBA00004651"/>
    </source>
</evidence>
<dbReference type="Gene3D" id="1.10.3720.10">
    <property type="entry name" value="MetI-like"/>
    <property type="match status" value="1"/>
</dbReference>
<dbReference type="SUPFAM" id="SSF161098">
    <property type="entry name" value="MetI-like"/>
    <property type="match status" value="1"/>
</dbReference>
<evidence type="ECO:0000256" key="7">
    <source>
        <dbReference type="RuleBase" id="RU363032"/>
    </source>
</evidence>
<comment type="subcellular location">
    <subcellularLocation>
        <location evidence="1 7">Cell membrane</location>
        <topology evidence="1 7">Multi-pass membrane protein</topology>
    </subcellularLocation>
</comment>
<comment type="caution">
    <text evidence="9">The sequence shown here is derived from an EMBL/GenBank/DDBJ whole genome shotgun (WGS) entry which is preliminary data.</text>
</comment>
<dbReference type="HOGENOM" id="CLU_046113_1_2_9"/>
<keyword evidence="5 7" id="KW-1133">Transmembrane helix</keyword>
<organism evidence="9 10">
    <name type="scientific">Lacticaseibacillus rhamnosus (strain LMS2-1)</name>
    <dbReference type="NCBI Taxonomy" id="525361"/>
    <lineage>
        <taxon>Bacteria</taxon>
        <taxon>Bacillati</taxon>
        <taxon>Bacillota</taxon>
        <taxon>Bacilli</taxon>
        <taxon>Lactobacillales</taxon>
        <taxon>Lactobacillaceae</taxon>
        <taxon>Lacticaseibacillus</taxon>
    </lineage>
</organism>
<protein>
    <submittedName>
        <fullName evidence="9">ABC transporter, permease protein</fullName>
    </submittedName>
</protein>
<comment type="similarity">
    <text evidence="7">Belongs to the binding-protein-dependent transport system permease family.</text>
</comment>
<keyword evidence="6 7" id="KW-0472">Membrane</keyword>
<keyword evidence="10" id="KW-1185">Reference proteome</keyword>
<keyword evidence="3" id="KW-1003">Cell membrane</keyword>
<feature type="transmembrane region" description="Helical" evidence="7">
    <location>
        <begin position="125"/>
        <end position="145"/>
    </location>
</feature>
<evidence type="ECO:0000256" key="5">
    <source>
        <dbReference type="ARBA" id="ARBA00022989"/>
    </source>
</evidence>